<dbReference type="Pfam" id="PF00076">
    <property type="entry name" value="RRM_1"/>
    <property type="match status" value="1"/>
</dbReference>
<dbReference type="InterPro" id="IPR000504">
    <property type="entry name" value="RRM_dom"/>
</dbReference>
<feature type="compositionally biased region" description="Basic and acidic residues" evidence="3">
    <location>
        <begin position="171"/>
        <end position="182"/>
    </location>
</feature>
<dbReference type="SMART" id="SM00360">
    <property type="entry name" value="RRM"/>
    <property type="match status" value="1"/>
</dbReference>
<evidence type="ECO:0000259" key="4">
    <source>
        <dbReference type="PROSITE" id="PS50102"/>
    </source>
</evidence>
<dbReference type="SMART" id="SM01218">
    <property type="entry name" value="FoP_duplication"/>
    <property type="match status" value="1"/>
</dbReference>
<dbReference type="GO" id="GO:0003729">
    <property type="term" value="F:mRNA binding"/>
    <property type="evidence" value="ECO:0007669"/>
    <property type="project" value="TreeGrafter"/>
</dbReference>
<reference evidence="5 6" key="1">
    <citation type="journal article" date="2018" name="Sci. Rep.">
        <title>Comparative genomics provides insights into the lifestyle and reveals functional heterogeneity of dark septate endophytic fungi.</title>
        <authorList>
            <person name="Knapp D.G."/>
            <person name="Nemeth J.B."/>
            <person name="Barry K."/>
            <person name="Hainaut M."/>
            <person name="Henrissat B."/>
            <person name="Johnson J."/>
            <person name="Kuo A."/>
            <person name="Lim J.H.P."/>
            <person name="Lipzen A."/>
            <person name="Nolan M."/>
            <person name="Ohm R.A."/>
            <person name="Tamas L."/>
            <person name="Grigoriev I.V."/>
            <person name="Spatafora J.W."/>
            <person name="Nagy L.G."/>
            <person name="Kovacs G.M."/>
        </authorList>
    </citation>
    <scope>NUCLEOTIDE SEQUENCE [LARGE SCALE GENOMIC DNA]</scope>
    <source>
        <strain evidence="5 6">DSE2036</strain>
    </source>
</reference>
<dbReference type="Gene3D" id="3.30.70.330">
    <property type="match status" value="1"/>
</dbReference>
<evidence type="ECO:0000256" key="1">
    <source>
        <dbReference type="ARBA" id="ARBA00022884"/>
    </source>
</evidence>
<accession>A0A2V1DAA6</accession>
<organism evidence="5 6">
    <name type="scientific">Periconia macrospinosa</name>
    <dbReference type="NCBI Taxonomy" id="97972"/>
    <lineage>
        <taxon>Eukaryota</taxon>
        <taxon>Fungi</taxon>
        <taxon>Dikarya</taxon>
        <taxon>Ascomycota</taxon>
        <taxon>Pezizomycotina</taxon>
        <taxon>Dothideomycetes</taxon>
        <taxon>Pleosporomycetidae</taxon>
        <taxon>Pleosporales</taxon>
        <taxon>Massarineae</taxon>
        <taxon>Periconiaceae</taxon>
        <taxon>Periconia</taxon>
    </lineage>
</organism>
<feature type="region of interest" description="Disordered" evidence="3">
    <location>
        <begin position="1"/>
        <end position="71"/>
    </location>
</feature>
<feature type="compositionally biased region" description="Low complexity" evidence="3">
    <location>
        <begin position="238"/>
        <end position="250"/>
    </location>
</feature>
<gene>
    <name evidence="5" type="ORF">DM02DRAFT_189880</name>
</gene>
<dbReference type="AlphaFoldDB" id="A0A2V1DAA6"/>
<dbReference type="GO" id="GO:0005634">
    <property type="term" value="C:nucleus"/>
    <property type="evidence" value="ECO:0007669"/>
    <property type="project" value="TreeGrafter"/>
</dbReference>
<dbReference type="SUPFAM" id="SSF54928">
    <property type="entry name" value="RNA-binding domain, RBD"/>
    <property type="match status" value="1"/>
</dbReference>
<dbReference type="PROSITE" id="PS50102">
    <property type="entry name" value="RRM"/>
    <property type="match status" value="1"/>
</dbReference>
<name>A0A2V1DAA6_9PLEO</name>
<dbReference type="InterPro" id="IPR051229">
    <property type="entry name" value="ALYREF_mRNA_export"/>
</dbReference>
<dbReference type="PANTHER" id="PTHR19965:SF35">
    <property type="entry name" value="RNA ANNEALING PROTEIN YRA1"/>
    <property type="match status" value="1"/>
</dbReference>
<dbReference type="Proteomes" id="UP000244855">
    <property type="component" value="Unassembled WGS sequence"/>
</dbReference>
<proteinExistence type="predicted"/>
<keyword evidence="6" id="KW-1185">Reference proteome</keyword>
<dbReference type="Pfam" id="PF13865">
    <property type="entry name" value="FoP_duplication"/>
    <property type="match status" value="1"/>
</dbReference>
<dbReference type="InterPro" id="IPR025715">
    <property type="entry name" value="FoP_C"/>
</dbReference>
<protein>
    <submittedName>
        <fullName evidence="5">RNA-binding domain-containing protein</fullName>
    </submittedName>
</protein>
<feature type="compositionally biased region" description="Basic residues" evidence="3">
    <location>
        <begin position="24"/>
        <end position="34"/>
    </location>
</feature>
<sequence>MSTNTENKLNTSLDDILKTERAGRRGRGGRRSNASRRSTGAAPVGGVSKPTKQTKQPVKTAPAVPTGPAGGDHKIMISNLPQDVDENQLKDYFATAVQVGRPKKVVVQYGANGRSLGTATVTFVRQDQAAKATTALQGVKIDSRPIRVEMVVNAANVLATTRPNTLADRVTQPKKDKPKPATETKATPASGRTARGRAGRAGRGGRGGRERTKKKTHEELDAEMADYFPAGEGSNDMAANGGAAQAPAGGDTNMDDEML</sequence>
<dbReference type="PANTHER" id="PTHR19965">
    <property type="entry name" value="RNA AND EXPORT FACTOR BINDING PROTEIN"/>
    <property type="match status" value="1"/>
</dbReference>
<dbReference type="InterPro" id="IPR035979">
    <property type="entry name" value="RBD_domain_sf"/>
</dbReference>
<dbReference type="EMBL" id="KZ805533">
    <property type="protein sequence ID" value="PVH94473.1"/>
    <property type="molecule type" value="Genomic_DNA"/>
</dbReference>
<keyword evidence="1 2" id="KW-0694">RNA-binding</keyword>
<dbReference type="STRING" id="97972.A0A2V1DAA6"/>
<feature type="compositionally biased region" description="Polar residues" evidence="3">
    <location>
        <begin position="1"/>
        <end position="13"/>
    </location>
</feature>
<evidence type="ECO:0000313" key="6">
    <source>
        <dbReference type="Proteomes" id="UP000244855"/>
    </source>
</evidence>
<evidence type="ECO:0000256" key="3">
    <source>
        <dbReference type="SAM" id="MobiDB-lite"/>
    </source>
</evidence>
<dbReference type="OrthoDB" id="346839at2759"/>
<dbReference type="InterPro" id="IPR012677">
    <property type="entry name" value="Nucleotide-bd_a/b_plait_sf"/>
</dbReference>
<feature type="domain" description="RRM" evidence="4">
    <location>
        <begin position="73"/>
        <end position="153"/>
    </location>
</feature>
<evidence type="ECO:0000256" key="2">
    <source>
        <dbReference type="PROSITE-ProRule" id="PRU00176"/>
    </source>
</evidence>
<feature type="region of interest" description="Disordered" evidence="3">
    <location>
        <begin position="163"/>
        <end position="259"/>
    </location>
</feature>
<feature type="compositionally biased region" description="Low complexity" evidence="3">
    <location>
        <begin position="49"/>
        <end position="60"/>
    </location>
</feature>
<evidence type="ECO:0000313" key="5">
    <source>
        <dbReference type="EMBL" id="PVH94473.1"/>
    </source>
</evidence>